<dbReference type="GO" id="GO:0009001">
    <property type="term" value="F:serine O-acetyltransferase activity"/>
    <property type="evidence" value="ECO:0007669"/>
    <property type="project" value="UniProtKB-EC"/>
</dbReference>
<sequence>MRATRDGDDASASSSTFASTVLRVAMGLLDRIREDVRTALSKDPAARSSLEVLLFYPGLHAVWAHRLAHAFWERDHTLLARGLSHLSRFATGIEIHPGAEIGRRFFVDHGNGVVIGETTEIGDDVMLYHGVTLGGDSMKREKRHPTIEDGVTIGAGATLLGPITIGRQAKVGAASVVLDSVPPHCTAIGNPAELVGDCQETVPEFEARLGDGGSEP</sequence>
<dbReference type="GO" id="GO:0170039">
    <property type="term" value="P:proteinogenic amino acid metabolic process"/>
    <property type="evidence" value="ECO:0007669"/>
    <property type="project" value="UniProtKB-ARBA"/>
</dbReference>
<feature type="domain" description="Serine acetyltransferase N-terminal" evidence="13">
    <location>
        <begin position="18"/>
        <end position="62"/>
    </location>
</feature>
<dbReference type="InterPro" id="IPR018357">
    <property type="entry name" value="Hexapep_transf_CS"/>
</dbReference>
<dbReference type="Proteomes" id="UP001595921">
    <property type="component" value="Unassembled WGS sequence"/>
</dbReference>
<reference evidence="14 15" key="1">
    <citation type="journal article" date="2019" name="Int. J. Syst. Evol. Microbiol.">
        <title>The Global Catalogue of Microorganisms (GCM) 10K type strain sequencing project: providing services to taxonomists for standard genome sequencing and annotation.</title>
        <authorList>
            <consortium name="The Broad Institute Genomics Platform"/>
            <consortium name="The Broad Institute Genome Sequencing Center for Infectious Disease"/>
            <person name="Wu L."/>
            <person name="Ma J."/>
        </authorList>
    </citation>
    <scope>NUCLEOTIDE SEQUENCE [LARGE SCALE GENOMIC DNA]</scope>
    <source>
        <strain evidence="14 15">CGMCC 1.12553</strain>
    </source>
</reference>
<keyword evidence="10" id="KW-0198">Cysteine biosynthesis</keyword>
<keyword evidence="11 14" id="KW-0012">Acyltransferase</keyword>
<keyword evidence="6" id="KW-0963">Cytoplasm</keyword>
<evidence type="ECO:0000256" key="4">
    <source>
        <dbReference type="ARBA" id="ARBA00013266"/>
    </source>
</evidence>
<dbReference type="Gene3D" id="2.160.10.10">
    <property type="entry name" value="Hexapeptide repeat proteins"/>
    <property type="match status" value="1"/>
</dbReference>
<dbReference type="FunFam" id="1.10.3130.10:FF:000003">
    <property type="entry name" value="Serine acetyltransferase"/>
    <property type="match status" value="1"/>
</dbReference>
<evidence type="ECO:0000256" key="8">
    <source>
        <dbReference type="ARBA" id="ARBA00022679"/>
    </source>
</evidence>
<comment type="pathway">
    <text evidence="2">Amino-acid biosynthesis; L-cysteine biosynthesis; L-cysteine from L-serine: step 1/2.</text>
</comment>
<dbReference type="InterPro" id="IPR005881">
    <property type="entry name" value="Ser_O-AcTrfase"/>
</dbReference>
<protein>
    <recommendedName>
        <fullName evidence="5">Serine acetyltransferase</fullName>
        <ecNumber evidence="4">2.3.1.30</ecNumber>
    </recommendedName>
</protein>
<dbReference type="InterPro" id="IPR045304">
    <property type="entry name" value="LbH_SAT"/>
</dbReference>
<dbReference type="PROSITE" id="PS00101">
    <property type="entry name" value="HEXAPEP_TRANSFERASES"/>
    <property type="match status" value="1"/>
</dbReference>
<dbReference type="InterPro" id="IPR011004">
    <property type="entry name" value="Trimer_LpxA-like_sf"/>
</dbReference>
<dbReference type="Pfam" id="PF00132">
    <property type="entry name" value="Hexapep"/>
    <property type="match status" value="1"/>
</dbReference>
<dbReference type="RefSeq" id="WP_267623729.1">
    <property type="nucleotide sequence ID" value="NZ_JBHSDS010000006.1"/>
</dbReference>
<dbReference type="FunFam" id="2.160.10.10:FF:000007">
    <property type="entry name" value="Serine acetyltransferase"/>
    <property type="match status" value="1"/>
</dbReference>
<dbReference type="SUPFAM" id="SSF51161">
    <property type="entry name" value="Trimeric LpxA-like enzymes"/>
    <property type="match status" value="1"/>
</dbReference>
<dbReference type="InterPro" id="IPR042122">
    <property type="entry name" value="Ser_AcTrfase_N_sf"/>
</dbReference>
<evidence type="ECO:0000256" key="9">
    <source>
        <dbReference type="ARBA" id="ARBA00022737"/>
    </source>
</evidence>
<keyword evidence="7" id="KW-0028">Amino-acid biosynthesis</keyword>
<dbReference type="CDD" id="cd03354">
    <property type="entry name" value="LbH_SAT"/>
    <property type="match status" value="1"/>
</dbReference>
<dbReference type="AlphaFoldDB" id="A0ABD5PDH8"/>
<evidence type="ECO:0000256" key="3">
    <source>
        <dbReference type="ARBA" id="ARBA00007274"/>
    </source>
</evidence>
<evidence type="ECO:0000313" key="14">
    <source>
        <dbReference type="EMBL" id="MFC4358521.1"/>
    </source>
</evidence>
<dbReference type="InterPro" id="IPR010493">
    <property type="entry name" value="Ser_AcTrfase_N"/>
</dbReference>
<evidence type="ECO:0000256" key="7">
    <source>
        <dbReference type="ARBA" id="ARBA00022605"/>
    </source>
</evidence>
<dbReference type="InterPro" id="IPR053376">
    <property type="entry name" value="Serine_acetyltransferase"/>
</dbReference>
<dbReference type="EC" id="2.3.1.30" evidence="4"/>
<dbReference type="Pfam" id="PF06426">
    <property type="entry name" value="SATase_N"/>
    <property type="match status" value="1"/>
</dbReference>
<dbReference type="EMBL" id="JBHSDS010000006">
    <property type="protein sequence ID" value="MFC4358521.1"/>
    <property type="molecule type" value="Genomic_DNA"/>
</dbReference>
<dbReference type="GO" id="GO:0019344">
    <property type="term" value="P:cysteine biosynthetic process"/>
    <property type="evidence" value="ECO:0007669"/>
    <property type="project" value="UniProtKB-KW"/>
</dbReference>
<dbReference type="NCBIfam" id="NF041874">
    <property type="entry name" value="EPS_EpsC"/>
    <property type="match status" value="1"/>
</dbReference>
<evidence type="ECO:0000256" key="2">
    <source>
        <dbReference type="ARBA" id="ARBA00004876"/>
    </source>
</evidence>
<comment type="similarity">
    <text evidence="3">Belongs to the transferase hexapeptide repeat family.</text>
</comment>
<dbReference type="GO" id="GO:0170033">
    <property type="term" value="P:L-amino acid metabolic process"/>
    <property type="evidence" value="ECO:0007669"/>
    <property type="project" value="UniProtKB-ARBA"/>
</dbReference>
<dbReference type="Gene3D" id="1.10.3130.10">
    <property type="entry name" value="serine acetyltransferase, domain 1"/>
    <property type="match status" value="1"/>
</dbReference>
<organism evidence="14 15">
    <name type="scientific">Halobium salinum</name>
    <dbReference type="NCBI Taxonomy" id="1364940"/>
    <lineage>
        <taxon>Archaea</taxon>
        <taxon>Methanobacteriati</taxon>
        <taxon>Methanobacteriota</taxon>
        <taxon>Stenosarchaea group</taxon>
        <taxon>Halobacteria</taxon>
        <taxon>Halobacteriales</taxon>
        <taxon>Haloferacaceae</taxon>
        <taxon>Halobium</taxon>
    </lineage>
</organism>
<accession>A0ABD5PDH8</accession>
<keyword evidence="9" id="KW-0677">Repeat</keyword>
<comment type="caution">
    <text evidence="14">The sequence shown here is derived from an EMBL/GenBank/DDBJ whole genome shotgun (WGS) entry which is preliminary data.</text>
</comment>
<evidence type="ECO:0000256" key="12">
    <source>
        <dbReference type="ARBA" id="ARBA00049486"/>
    </source>
</evidence>
<evidence type="ECO:0000256" key="1">
    <source>
        <dbReference type="ARBA" id="ARBA00004496"/>
    </source>
</evidence>
<evidence type="ECO:0000256" key="10">
    <source>
        <dbReference type="ARBA" id="ARBA00023192"/>
    </source>
</evidence>
<keyword evidence="15" id="KW-1185">Reference proteome</keyword>
<evidence type="ECO:0000259" key="13">
    <source>
        <dbReference type="Pfam" id="PF06426"/>
    </source>
</evidence>
<dbReference type="NCBIfam" id="TIGR01172">
    <property type="entry name" value="cysE"/>
    <property type="match status" value="1"/>
</dbReference>
<evidence type="ECO:0000256" key="5">
    <source>
        <dbReference type="ARBA" id="ARBA00018522"/>
    </source>
</evidence>
<dbReference type="PANTHER" id="PTHR42811">
    <property type="entry name" value="SERINE ACETYLTRANSFERASE"/>
    <property type="match status" value="1"/>
</dbReference>
<comment type="catalytic activity">
    <reaction evidence="12">
        <text>L-serine + acetyl-CoA = O-acetyl-L-serine + CoA</text>
        <dbReference type="Rhea" id="RHEA:24560"/>
        <dbReference type="ChEBI" id="CHEBI:33384"/>
        <dbReference type="ChEBI" id="CHEBI:57287"/>
        <dbReference type="ChEBI" id="CHEBI:57288"/>
        <dbReference type="ChEBI" id="CHEBI:58340"/>
        <dbReference type="EC" id="2.3.1.30"/>
    </reaction>
</comment>
<evidence type="ECO:0000256" key="6">
    <source>
        <dbReference type="ARBA" id="ARBA00022490"/>
    </source>
</evidence>
<dbReference type="InterPro" id="IPR001451">
    <property type="entry name" value="Hexapep"/>
</dbReference>
<gene>
    <name evidence="14" type="primary">cysE</name>
    <name evidence="14" type="ORF">ACFO0N_11275</name>
</gene>
<proteinExistence type="inferred from homology"/>
<dbReference type="GO" id="GO:0005737">
    <property type="term" value="C:cytoplasm"/>
    <property type="evidence" value="ECO:0007669"/>
    <property type="project" value="UniProtKB-SubCell"/>
</dbReference>
<comment type="subcellular location">
    <subcellularLocation>
        <location evidence="1">Cytoplasm</location>
    </subcellularLocation>
</comment>
<name>A0ABD5PDH8_9EURY</name>
<evidence type="ECO:0000256" key="11">
    <source>
        <dbReference type="ARBA" id="ARBA00023315"/>
    </source>
</evidence>
<evidence type="ECO:0000313" key="15">
    <source>
        <dbReference type="Proteomes" id="UP001595921"/>
    </source>
</evidence>
<keyword evidence="8 14" id="KW-0808">Transferase</keyword>